<evidence type="ECO:0000256" key="5">
    <source>
        <dbReference type="HAMAP-Rule" id="MF_00658"/>
    </source>
</evidence>
<dbReference type="EC" id="2.1.1.177" evidence="5"/>
<dbReference type="Gene3D" id="3.40.1280.10">
    <property type="match status" value="1"/>
</dbReference>
<feature type="binding site" evidence="5">
    <location>
        <begin position="123"/>
        <end position="128"/>
    </location>
    <ligand>
        <name>S-adenosyl-L-methionine</name>
        <dbReference type="ChEBI" id="CHEBI:59789"/>
    </ligand>
</feature>
<proteinExistence type="inferred from homology"/>
<keyword evidence="7" id="KW-1185">Reference proteome</keyword>
<comment type="caution">
    <text evidence="6">The sequence shown here is derived from an EMBL/GenBank/DDBJ whole genome shotgun (WGS) entry which is preliminary data.</text>
</comment>
<evidence type="ECO:0000256" key="3">
    <source>
        <dbReference type="ARBA" id="ARBA00022691"/>
    </source>
</evidence>
<organism evidence="6 7">
    <name type="scientific">Permianibacter aggregans</name>
    <dbReference type="NCBI Taxonomy" id="1510150"/>
    <lineage>
        <taxon>Bacteria</taxon>
        <taxon>Pseudomonadati</taxon>
        <taxon>Pseudomonadota</taxon>
        <taxon>Gammaproteobacteria</taxon>
        <taxon>Pseudomonadales</taxon>
        <taxon>Pseudomonadaceae</taxon>
        <taxon>Permianibacter</taxon>
    </lineage>
</organism>
<dbReference type="CDD" id="cd18081">
    <property type="entry name" value="RlmH-like"/>
    <property type="match status" value="1"/>
</dbReference>
<dbReference type="PIRSF" id="PIRSF004505">
    <property type="entry name" value="MT_bac"/>
    <property type="match status" value="1"/>
</dbReference>
<evidence type="ECO:0000256" key="2">
    <source>
        <dbReference type="ARBA" id="ARBA00022679"/>
    </source>
</evidence>
<dbReference type="AlphaFoldDB" id="A0A4R6UCD9"/>
<dbReference type="GO" id="GO:0005737">
    <property type="term" value="C:cytoplasm"/>
    <property type="evidence" value="ECO:0007669"/>
    <property type="project" value="UniProtKB-SubCell"/>
</dbReference>
<keyword evidence="1 5" id="KW-0489">Methyltransferase</keyword>
<dbReference type="Proteomes" id="UP000295375">
    <property type="component" value="Unassembled WGS sequence"/>
</dbReference>
<evidence type="ECO:0000313" key="7">
    <source>
        <dbReference type="Proteomes" id="UP000295375"/>
    </source>
</evidence>
<accession>A0A4R6UCD9</accession>
<dbReference type="NCBIfam" id="NF000986">
    <property type="entry name" value="PRK00103.1-4"/>
    <property type="match status" value="1"/>
</dbReference>
<comment type="similarity">
    <text evidence="4 5">Belongs to the RNA methyltransferase RlmH family.</text>
</comment>
<comment type="subunit">
    <text evidence="5">Homodimer.</text>
</comment>
<dbReference type="RefSeq" id="WP_133593866.1">
    <property type="nucleotide sequence ID" value="NZ_CP037953.1"/>
</dbReference>
<keyword evidence="2 5" id="KW-0808">Transferase</keyword>
<reference evidence="6 7" key="1">
    <citation type="submission" date="2019-03" db="EMBL/GenBank/DDBJ databases">
        <title>Genomic Encyclopedia of Type Strains, Phase IV (KMG-IV): sequencing the most valuable type-strain genomes for metagenomic binning, comparative biology and taxonomic classification.</title>
        <authorList>
            <person name="Goeker M."/>
        </authorList>
    </citation>
    <scope>NUCLEOTIDE SEQUENCE [LARGE SCALE GENOMIC DNA]</scope>
    <source>
        <strain evidence="6 7">DSM 103792</strain>
    </source>
</reference>
<feature type="binding site" evidence="5">
    <location>
        <position position="104"/>
    </location>
    <ligand>
        <name>S-adenosyl-L-methionine</name>
        <dbReference type="ChEBI" id="CHEBI:59789"/>
    </ligand>
</feature>
<dbReference type="SUPFAM" id="SSF75217">
    <property type="entry name" value="alpha/beta knot"/>
    <property type="match status" value="1"/>
</dbReference>
<dbReference type="InterPro" id="IPR003742">
    <property type="entry name" value="RlmH-like"/>
</dbReference>
<keyword evidence="5" id="KW-0698">rRNA processing</keyword>
<name>A0A4R6UCD9_9GAMM</name>
<comment type="subcellular location">
    <subcellularLocation>
        <location evidence="5">Cytoplasm</location>
    </subcellularLocation>
</comment>
<dbReference type="OrthoDB" id="9806643at2"/>
<dbReference type="Pfam" id="PF02590">
    <property type="entry name" value="SPOUT_MTase"/>
    <property type="match status" value="1"/>
</dbReference>
<evidence type="ECO:0000256" key="4">
    <source>
        <dbReference type="ARBA" id="ARBA00038303"/>
    </source>
</evidence>
<comment type="function">
    <text evidence="5">Specifically methylates the pseudouridine at position 1915 (m3Psi1915) in 23S rRNA.</text>
</comment>
<dbReference type="HAMAP" id="MF_00658">
    <property type="entry name" value="23SrRNA_methyltr_H"/>
    <property type="match status" value="1"/>
</dbReference>
<dbReference type="PANTHER" id="PTHR33603">
    <property type="entry name" value="METHYLTRANSFERASE"/>
    <property type="match status" value="1"/>
</dbReference>
<comment type="catalytic activity">
    <reaction evidence="5">
        <text>pseudouridine(1915) in 23S rRNA + S-adenosyl-L-methionine = N(3)-methylpseudouridine(1915) in 23S rRNA + S-adenosyl-L-homocysteine + H(+)</text>
        <dbReference type="Rhea" id="RHEA:42752"/>
        <dbReference type="Rhea" id="RHEA-COMP:10221"/>
        <dbReference type="Rhea" id="RHEA-COMP:10222"/>
        <dbReference type="ChEBI" id="CHEBI:15378"/>
        <dbReference type="ChEBI" id="CHEBI:57856"/>
        <dbReference type="ChEBI" id="CHEBI:59789"/>
        <dbReference type="ChEBI" id="CHEBI:65314"/>
        <dbReference type="ChEBI" id="CHEBI:74486"/>
        <dbReference type="EC" id="2.1.1.177"/>
    </reaction>
</comment>
<sequence>MKIRLLCLGNKMPGWVTTGFLEYAGRLPAECRLELQEFDLPKRGKNPDIPRLMAQEAAMLSAALKGNERIIALDVTGKAWTTEQLSQQMQYWMFDGRDVALLIGGPDGLAPELLQRAEQRWSLSALTMPHPLVRIVVAEALYRAHTILINHPYHRA</sequence>
<dbReference type="EMBL" id="SNYM01000035">
    <property type="protein sequence ID" value="TDQ42425.1"/>
    <property type="molecule type" value="Genomic_DNA"/>
</dbReference>
<dbReference type="PANTHER" id="PTHR33603:SF1">
    <property type="entry name" value="RIBOSOMAL RNA LARGE SUBUNIT METHYLTRANSFERASE H"/>
    <property type="match status" value="1"/>
</dbReference>
<dbReference type="InterPro" id="IPR029028">
    <property type="entry name" value="Alpha/beta_knot_MTases"/>
</dbReference>
<keyword evidence="5" id="KW-0963">Cytoplasm</keyword>
<keyword evidence="3 5" id="KW-0949">S-adenosyl-L-methionine</keyword>
<evidence type="ECO:0000256" key="1">
    <source>
        <dbReference type="ARBA" id="ARBA00022603"/>
    </source>
</evidence>
<gene>
    <name evidence="5" type="primary">rlmH</name>
    <name evidence="6" type="ORF">EV696_13514</name>
</gene>
<feature type="binding site" evidence="5">
    <location>
        <position position="73"/>
    </location>
    <ligand>
        <name>S-adenosyl-L-methionine</name>
        <dbReference type="ChEBI" id="CHEBI:59789"/>
    </ligand>
</feature>
<dbReference type="InterPro" id="IPR029026">
    <property type="entry name" value="tRNA_m1G_MTases_N"/>
</dbReference>
<evidence type="ECO:0000313" key="6">
    <source>
        <dbReference type="EMBL" id="TDQ42425.1"/>
    </source>
</evidence>
<dbReference type="NCBIfam" id="TIGR00246">
    <property type="entry name" value="tRNA_RlmH_YbeA"/>
    <property type="match status" value="1"/>
</dbReference>
<protein>
    <recommendedName>
        <fullName evidence="5">Ribosomal RNA large subunit methyltransferase H</fullName>
        <ecNumber evidence="5">2.1.1.177</ecNumber>
    </recommendedName>
    <alternativeName>
        <fullName evidence="5">23S rRNA (pseudouridine1915-N3)-methyltransferase</fullName>
    </alternativeName>
    <alternativeName>
        <fullName evidence="5">23S rRNA m3Psi1915 methyltransferase</fullName>
    </alternativeName>
    <alternativeName>
        <fullName evidence="5">rRNA (pseudouridine-N3-)-methyltransferase RlmH</fullName>
    </alternativeName>
</protein>
<dbReference type="GO" id="GO:0070038">
    <property type="term" value="F:rRNA (pseudouridine-N3-)-methyltransferase activity"/>
    <property type="evidence" value="ECO:0007669"/>
    <property type="project" value="UniProtKB-UniRule"/>
</dbReference>